<protein>
    <submittedName>
        <fullName evidence="1">Uncharacterized protein</fullName>
    </submittedName>
</protein>
<dbReference type="AlphaFoldDB" id="A0A1B7WZ64"/>
<sequence>MQYTGYLLINNEKIKVLVREGKTYRSLKIRQSGVDGNFLSDESDYLASYPSLIRELKNGSQISV</sequence>
<name>A0A1B7WZ64_APHFL</name>
<comment type="caution">
    <text evidence="1">The sequence shown here is derived from an EMBL/GenBank/DDBJ whole genome shotgun (WGS) entry which is preliminary data.</text>
</comment>
<proteinExistence type="predicted"/>
<evidence type="ECO:0000313" key="2">
    <source>
        <dbReference type="Proteomes" id="UP000092093"/>
    </source>
</evidence>
<dbReference type="Proteomes" id="UP000092093">
    <property type="component" value="Unassembled WGS sequence"/>
</dbReference>
<organism evidence="1 2">
    <name type="scientific">Aphanizomenon flos-aquae WA102</name>
    <dbReference type="NCBI Taxonomy" id="1710896"/>
    <lineage>
        <taxon>Bacteria</taxon>
        <taxon>Bacillati</taxon>
        <taxon>Cyanobacteriota</taxon>
        <taxon>Cyanophyceae</taxon>
        <taxon>Nostocales</taxon>
        <taxon>Aphanizomenonaceae</taxon>
        <taxon>Aphanizomenon</taxon>
    </lineage>
</organism>
<reference evidence="1 2" key="1">
    <citation type="submission" date="2015-09" db="EMBL/GenBank/DDBJ databases">
        <title>Aphanizomenon flos-aquae WA102.</title>
        <authorList>
            <person name="Driscoll C."/>
        </authorList>
    </citation>
    <scope>NUCLEOTIDE SEQUENCE [LARGE SCALE GENOMIC DNA]</scope>
    <source>
        <strain evidence="1">WA102</strain>
    </source>
</reference>
<evidence type="ECO:0000313" key="1">
    <source>
        <dbReference type="EMBL" id="OBQ42408.1"/>
    </source>
</evidence>
<dbReference type="EMBL" id="LJOW01000106">
    <property type="protein sequence ID" value="OBQ42408.1"/>
    <property type="molecule type" value="Genomic_DNA"/>
</dbReference>
<accession>A0A1B7WZ64</accession>
<gene>
    <name evidence="1" type="ORF">AN484_17830</name>
</gene>